<dbReference type="GO" id="GO:0046872">
    <property type="term" value="F:metal ion binding"/>
    <property type="evidence" value="ECO:0007669"/>
    <property type="project" value="UniProtKB-KW"/>
</dbReference>
<dbReference type="RefSeq" id="WP_099136240.1">
    <property type="nucleotide sequence ID" value="NZ_CAWNNJ010000024.1"/>
</dbReference>
<dbReference type="OrthoDB" id="9780430at2"/>
<dbReference type="InterPro" id="IPR015813">
    <property type="entry name" value="Pyrv/PenolPyrv_kinase-like_dom"/>
</dbReference>
<keyword evidence="1" id="KW-0479">Metal-binding</keyword>
<dbReference type="InterPro" id="IPR040442">
    <property type="entry name" value="Pyrv_kinase-like_dom_sf"/>
</dbReference>
<comment type="caution">
    <text evidence="2">The sequence shown here is derived from an EMBL/GenBank/DDBJ whole genome shotgun (WGS) entry which is preliminary data.</text>
</comment>
<evidence type="ECO:0000313" key="2">
    <source>
        <dbReference type="EMBL" id="PHM27303.1"/>
    </source>
</evidence>
<dbReference type="Gene3D" id="3.20.20.60">
    <property type="entry name" value="Phosphoenolpyruvate-binding domains"/>
    <property type="match status" value="1"/>
</dbReference>
<dbReference type="EMBL" id="NIBS01000012">
    <property type="protein sequence ID" value="PHM27303.1"/>
    <property type="molecule type" value="Genomic_DNA"/>
</dbReference>
<gene>
    <name evidence="2" type="ORF">Xbud_02383</name>
</gene>
<evidence type="ECO:0000313" key="3">
    <source>
        <dbReference type="Proteomes" id="UP000225833"/>
    </source>
</evidence>
<evidence type="ECO:0000256" key="1">
    <source>
        <dbReference type="ARBA" id="ARBA00022723"/>
    </source>
</evidence>
<dbReference type="EC" id="2.7.8.23" evidence="2"/>
<proteinExistence type="predicted"/>
<reference evidence="2 3" key="1">
    <citation type="journal article" date="2017" name="Nat. Microbiol.">
        <title>Natural product diversity associated with the nematode symbionts Photorhabdus and Xenorhabdus.</title>
        <authorList>
            <person name="Tobias N.J."/>
            <person name="Wolff H."/>
            <person name="Djahanschiri B."/>
            <person name="Grundmann F."/>
            <person name="Kronenwerth M."/>
            <person name="Shi Y.M."/>
            <person name="Simonyi S."/>
            <person name="Grun P."/>
            <person name="Shapiro-Ilan D."/>
            <person name="Pidot S.J."/>
            <person name="Stinear T.P."/>
            <person name="Ebersberger I."/>
            <person name="Bode H.B."/>
        </authorList>
    </citation>
    <scope>NUCLEOTIDE SEQUENCE [LARGE SCALE GENOMIC DNA]</scope>
    <source>
        <strain evidence="2 3">DSM 16342</strain>
    </source>
</reference>
<dbReference type="Proteomes" id="UP000225833">
    <property type="component" value="Unassembled WGS sequence"/>
</dbReference>
<dbReference type="AlphaFoldDB" id="A0A2D0IZA6"/>
<dbReference type="GO" id="GO:0008807">
    <property type="term" value="F:carboxyvinyl-carboxyphosphonate phosphorylmutase activity"/>
    <property type="evidence" value="ECO:0007669"/>
    <property type="project" value="UniProtKB-EC"/>
</dbReference>
<dbReference type="Pfam" id="PF13714">
    <property type="entry name" value="PEP_mutase"/>
    <property type="match status" value="1"/>
</dbReference>
<dbReference type="SUPFAM" id="SSF51621">
    <property type="entry name" value="Phosphoenolpyruvate/pyruvate domain"/>
    <property type="match status" value="1"/>
</dbReference>
<keyword evidence="2" id="KW-0808">Transferase</keyword>
<organism evidence="2 3">
    <name type="scientific">Xenorhabdus budapestensis</name>
    <dbReference type="NCBI Taxonomy" id="290110"/>
    <lineage>
        <taxon>Bacteria</taxon>
        <taxon>Pseudomonadati</taxon>
        <taxon>Pseudomonadota</taxon>
        <taxon>Gammaproteobacteria</taxon>
        <taxon>Enterobacterales</taxon>
        <taxon>Morganellaceae</taxon>
        <taxon>Xenorhabdus</taxon>
    </lineage>
</organism>
<protein>
    <submittedName>
        <fullName evidence="2">Carboxyvinyl-carboxyphosphonate phosphorylmutase</fullName>
        <ecNumber evidence="2">2.7.8.23</ecNumber>
    </submittedName>
</protein>
<name>A0A2D0IZA6_XENBU</name>
<sequence>MSINDGAERIALVRTAANKIHYSLFINARIDSWLRGENTDPEHLIFRANAYLAAGVKRVSRGSFLPNKPMVSHRQASNTLYKMAYYKIAIRKN</sequence>
<accession>A0A2D0IZA6</accession>